<reference evidence="3 4" key="1">
    <citation type="submission" date="2020-08" db="EMBL/GenBank/DDBJ databases">
        <title>Genomic Encyclopedia of Type Strains, Phase IV (KMG-V): Genome sequencing to study the core and pangenomes of soil and plant-associated prokaryotes.</title>
        <authorList>
            <person name="Whitman W."/>
        </authorList>
    </citation>
    <scope>NUCLEOTIDE SEQUENCE [LARGE SCALE GENOMIC DNA]</scope>
    <source>
        <strain evidence="3 4">M2T3</strain>
    </source>
</reference>
<dbReference type="EMBL" id="JACHCC010000008">
    <property type="protein sequence ID" value="MBB6501111.1"/>
    <property type="molecule type" value="Genomic_DNA"/>
</dbReference>
<feature type="transmembrane region" description="Helical" evidence="1">
    <location>
        <begin position="12"/>
        <end position="33"/>
    </location>
</feature>
<feature type="transmembrane region" description="Helical" evidence="1">
    <location>
        <begin position="45"/>
        <end position="70"/>
    </location>
</feature>
<dbReference type="Pfam" id="PF26566">
    <property type="entry name" value="PH_40"/>
    <property type="match status" value="1"/>
</dbReference>
<dbReference type="RefSeq" id="WP_184626520.1">
    <property type="nucleotide sequence ID" value="NZ_JACHCC010000008.1"/>
</dbReference>
<organism evidence="3 4">
    <name type="scientific">Pedobacter cryoconitis</name>
    <dbReference type="NCBI Taxonomy" id="188932"/>
    <lineage>
        <taxon>Bacteria</taxon>
        <taxon>Pseudomonadati</taxon>
        <taxon>Bacteroidota</taxon>
        <taxon>Sphingobacteriia</taxon>
        <taxon>Sphingobacteriales</taxon>
        <taxon>Sphingobacteriaceae</taxon>
        <taxon>Pedobacter</taxon>
    </lineage>
</organism>
<dbReference type="Proteomes" id="UP000521017">
    <property type="component" value="Unassembled WGS sequence"/>
</dbReference>
<accession>A0A7X0J4R3</accession>
<dbReference type="AlphaFoldDB" id="A0A7X0J4R3"/>
<sequence>MRTVYKTTVIKHIWSLRGTLIGIFVLFFGYCYGESIEKDNIDIEAFITVGSLMLIPVLAPVVFLHISYYLKNFGFKLIIDESQNIFVMSEDGQEHFYNFSDLILVEQHLSIYYKNKIDHSNRNILPWTPYGYLLIKFKDGSRFYVTSLMIDVLNPPIDITDKCFRFFPYMKSIEFSKSRVFIDDYENRISHYKLTFKDHSNQELNEKIINRKTYDKAAVEAARRILSARSTVIKKNSLCEY</sequence>
<proteinExistence type="predicted"/>
<comment type="caution">
    <text evidence="3">The sequence shown here is derived from an EMBL/GenBank/DDBJ whole genome shotgun (WGS) entry which is preliminary data.</text>
</comment>
<evidence type="ECO:0000256" key="1">
    <source>
        <dbReference type="SAM" id="Phobius"/>
    </source>
</evidence>
<keyword evidence="1" id="KW-0812">Transmembrane</keyword>
<gene>
    <name evidence="3" type="ORF">HDF25_003274</name>
</gene>
<name>A0A7X0J4R3_9SPHI</name>
<evidence type="ECO:0000313" key="4">
    <source>
        <dbReference type="Proteomes" id="UP000521017"/>
    </source>
</evidence>
<protein>
    <recommendedName>
        <fullName evidence="2">PH domain-containing protein</fullName>
    </recommendedName>
</protein>
<evidence type="ECO:0000259" key="2">
    <source>
        <dbReference type="Pfam" id="PF26566"/>
    </source>
</evidence>
<feature type="domain" description="PH" evidence="2">
    <location>
        <begin position="16"/>
        <end position="151"/>
    </location>
</feature>
<dbReference type="InterPro" id="IPR058916">
    <property type="entry name" value="PH_40"/>
</dbReference>
<evidence type="ECO:0000313" key="3">
    <source>
        <dbReference type="EMBL" id="MBB6501111.1"/>
    </source>
</evidence>
<keyword evidence="1" id="KW-0472">Membrane</keyword>
<keyword evidence="1" id="KW-1133">Transmembrane helix</keyword>